<dbReference type="Proteomes" id="UP000663828">
    <property type="component" value="Unassembled WGS sequence"/>
</dbReference>
<evidence type="ECO:0000313" key="4">
    <source>
        <dbReference type="Proteomes" id="UP000663828"/>
    </source>
</evidence>
<dbReference type="OrthoDB" id="10055466at2759"/>
<protein>
    <recommendedName>
        <fullName evidence="1">F-box domain-containing protein</fullName>
    </recommendedName>
</protein>
<dbReference type="EMBL" id="CAJNOJ010000427">
    <property type="protein sequence ID" value="CAF1444731.1"/>
    <property type="molecule type" value="Genomic_DNA"/>
</dbReference>
<dbReference type="AlphaFoldDB" id="A0A815LY64"/>
<dbReference type="InterPro" id="IPR036047">
    <property type="entry name" value="F-box-like_dom_sf"/>
</dbReference>
<evidence type="ECO:0000313" key="3">
    <source>
        <dbReference type="EMBL" id="CAF1444731.1"/>
    </source>
</evidence>
<comment type="caution">
    <text evidence="2">The sequence shown here is derived from an EMBL/GenBank/DDBJ whole genome shotgun (WGS) entry which is preliminary data.</text>
</comment>
<evidence type="ECO:0000259" key="1">
    <source>
        <dbReference type="PROSITE" id="PS50181"/>
    </source>
</evidence>
<keyword evidence="4" id="KW-1185">Reference proteome</keyword>
<dbReference type="PROSITE" id="PS50181">
    <property type="entry name" value="FBOX"/>
    <property type="match status" value="1"/>
</dbReference>
<dbReference type="Pfam" id="PF12937">
    <property type="entry name" value="F-box-like"/>
    <property type="match status" value="1"/>
</dbReference>
<dbReference type="Gene3D" id="1.20.1280.50">
    <property type="match status" value="1"/>
</dbReference>
<feature type="domain" description="F-box" evidence="1">
    <location>
        <begin position="5"/>
        <end position="56"/>
    </location>
</feature>
<dbReference type="CDD" id="cd09917">
    <property type="entry name" value="F-box_SF"/>
    <property type="match status" value="1"/>
</dbReference>
<sequence>MSMTTASLLALPSELLYQILKYLDTYTIIFKFCHVCKRFYEITDDYNQCELNFNSTSYSHMKRILRLIKPENITSLICGGDSYKSSDIELLSSIVNISPLTFLRSITLDYVTASKDYELLNRLTLSNLSSLSIHT</sequence>
<organism evidence="2 4">
    <name type="scientific">Adineta ricciae</name>
    <name type="common">Rotifer</name>
    <dbReference type="NCBI Taxonomy" id="249248"/>
    <lineage>
        <taxon>Eukaryota</taxon>
        <taxon>Metazoa</taxon>
        <taxon>Spiralia</taxon>
        <taxon>Gnathifera</taxon>
        <taxon>Rotifera</taxon>
        <taxon>Eurotatoria</taxon>
        <taxon>Bdelloidea</taxon>
        <taxon>Adinetida</taxon>
        <taxon>Adinetidae</taxon>
        <taxon>Adineta</taxon>
    </lineage>
</organism>
<dbReference type="SUPFAM" id="SSF81383">
    <property type="entry name" value="F-box domain"/>
    <property type="match status" value="1"/>
</dbReference>
<accession>A0A815LY64</accession>
<proteinExistence type="predicted"/>
<reference evidence="2" key="1">
    <citation type="submission" date="2021-02" db="EMBL/GenBank/DDBJ databases">
        <authorList>
            <person name="Nowell W R."/>
        </authorList>
    </citation>
    <scope>NUCLEOTIDE SEQUENCE</scope>
</reference>
<dbReference type="InterPro" id="IPR001810">
    <property type="entry name" value="F-box_dom"/>
</dbReference>
<name>A0A815LY64_ADIRI</name>
<gene>
    <name evidence="3" type="ORF">EDS130_LOCUS39122</name>
    <name evidence="2" type="ORF">XAT740_LOCUS34836</name>
</gene>
<evidence type="ECO:0000313" key="2">
    <source>
        <dbReference type="EMBL" id="CAF1414049.1"/>
    </source>
</evidence>
<dbReference type="Proteomes" id="UP000663852">
    <property type="component" value="Unassembled WGS sequence"/>
</dbReference>
<dbReference type="EMBL" id="CAJNOR010003439">
    <property type="protein sequence ID" value="CAF1414049.1"/>
    <property type="molecule type" value="Genomic_DNA"/>
</dbReference>